<dbReference type="CDD" id="cd05476">
    <property type="entry name" value="pepsin_A_like_plant"/>
    <property type="match status" value="1"/>
</dbReference>
<dbReference type="GO" id="GO:0006508">
    <property type="term" value="P:proteolysis"/>
    <property type="evidence" value="ECO:0007669"/>
    <property type="project" value="UniProtKB-KW"/>
</dbReference>
<sequence>MRPRSQVDQHLTRSCVSAEKKLGQPPATNRVSTTASTSTKKAARTLHLAADWPICGGLVWLAVAHDEYLPGLFYINNVCITNKTWNVGSSTFTCSATKGEVDRFTILSDVSQSPHLLLPPSHRESFPHLRLLCSTHPPRCALPQRFYTPHRPPLCPHPRSPRPQPPLPSHPLPPSTPHHPHYAEHFMRFSIGTPPVSVLAVMDTGSDLTWLRCTPCADCFGRDVHVFHPTASSTYETLPAIRSPANCSTPTRAAGRKVPYQYGYGDGSLTTGVISTETLTFDSTEGKQVSIPHVAFGCGHNNSRSFDAEMFGLAGLGGQSISLVSQLGPLAGGRFSYCLTPFRDNTSTSFMNFGGDAVIHGENVVTTALVEGGDQTFYFVPLQGVSVGNQRINANEGRGGNMFIDSGTTVSLVENSVWKRMGT</sequence>
<comment type="caution">
    <text evidence="6">The sequence shown here is derived from an EMBL/GenBank/DDBJ whole genome shotgun (WGS) entry which is preliminary data.</text>
</comment>
<dbReference type="Proteomes" id="UP000639772">
    <property type="component" value="Chromosome 1"/>
</dbReference>
<dbReference type="GO" id="GO:0005576">
    <property type="term" value="C:extracellular region"/>
    <property type="evidence" value="ECO:0007669"/>
    <property type="project" value="TreeGrafter"/>
</dbReference>
<evidence type="ECO:0000256" key="2">
    <source>
        <dbReference type="ARBA" id="ARBA00022670"/>
    </source>
</evidence>
<comment type="similarity">
    <text evidence="1">Belongs to the peptidase A1 family.</text>
</comment>
<accession>A0A835SCR4</accession>
<feature type="domain" description="Peptidase A1" evidence="5">
    <location>
        <begin position="185"/>
        <end position="423"/>
    </location>
</feature>
<evidence type="ECO:0000256" key="1">
    <source>
        <dbReference type="ARBA" id="ARBA00007447"/>
    </source>
</evidence>
<dbReference type="InterPro" id="IPR051708">
    <property type="entry name" value="Plant_Aspart_Prot_A1"/>
</dbReference>
<organism evidence="6 7">
    <name type="scientific">Vanilla planifolia</name>
    <name type="common">Vanilla</name>
    <dbReference type="NCBI Taxonomy" id="51239"/>
    <lineage>
        <taxon>Eukaryota</taxon>
        <taxon>Viridiplantae</taxon>
        <taxon>Streptophyta</taxon>
        <taxon>Embryophyta</taxon>
        <taxon>Tracheophyta</taxon>
        <taxon>Spermatophyta</taxon>
        <taxon>Magnoliopsida</taxon>
        <taxon>Liliopsida</taxon>
        <taxon>Asparagales</taxon>
        <taxon>Orchidaceae</taxon>
        <taxon>Vanilloideae</taxon>
        <taxon>Vanilleae</taxon>
        <taxon>Vanilla</taxon>
    </lineage>
</organism>
<feature type="compositionally biased region" description="Pro residues" evidence="4">
    <location>
        <begin position="153"/>
        <end position="177"/>
    </location>
</feature>
<dbReference type="PROSITE" id="PS51767">
    <property type="entry name" value="PEPTIDASE_A1"/>
    <property type="match status" value="1"/>
</dbReference>
<dbReference type="OrthoDB" id="775830at2759"/>
<evidence type="ECO:0000256" key="3">
    <source>
        <dbReference type="ARBA" id="ARBA00022801"/>
    </source>
</evidence>
<evidence type="ECO:0000259" key="5">
    <source>
        <dbReference type="PROSITE" id="PS51767"/>
    </source>
</evidence>
<dbReference type="InterPro" id="IPR033121">
    <property type="entry name" value="PEPTIDASE_A1"/>
</dbReference>
<name>A0A835SCR4_VANPL</name>
<feature type="region of interest" description="Disordered" evidence="4">
    <location>
        <begin position="153"/>
        <end position="178"/>
    </location>
</feature>
<dbReference type="EMBL" id="JADCNM010000001">
    <property type="protein sequence ID" value="KAG0501807.1"/>
    <property type="molecule type" value="Genomic_DNA"/>
</dbReference>
<dbReference type="InterPro" id="IPR021109">
    <property type="entry name" value="Peptidase_aspartic_dom_sf"/>
</dbReference>
<dbReference type="GO" id="GO:0008233">
    <property type="term" value="F:peptidase activity"/>
    <property type="evidence" value="ECO:0007669"/>
    <property type="project" value="UniProtKB-KW"/>
</dbReference>
<dbReference type="PANTHER" id="PTHR47967:SF128">
    <property type="entry name" value="ASPARTIC PROTEINASE CDR1-LIKE"/>
    <property type="match status" value="1"/>
</dbReference>
<dbReference type="InterPro" id="IPR032861">
    <property type="entry name" value="TAXi_N"/>
</dbReference>
<dbReference type="PANTHER" id="PTHR47967">
    <property type="entry name" value="OS07G0603500 PROTEIN-RELATED"/>
    <property type="match status" value="1"/>
</dbReference>
<proteinExistence type="inferred from homology"/>
<evidence type="ECO:0000313" key="6">
    <source>
        <dbReference type="EMBL" id="KAG0501807.1"/>
    </source>
</evidence>
<evidence type="ECO:0000313" key="7">
    <source>
        <dbReference type="Proteomes" id="UP000639772"/>
    </source>
</evidence>
<dbReference type="AlphaFoldDB" id="A0A835SCR4"/>
<keyword evidence="3" id="KW-0378">Hydrolase</keyword>
<protein>
    <recommendedName>
        <fullName evidence="5">Peptidase A1 domain-containing protein</fullName>
    </recommendedName>
</protein>
<dbReference type="SUPFAM" id="SSF50630">
    <property type="entry name" value="Acid proteases"/>
    <property type="match status" value="1"/>
</dbReference>
<dbReference type="InterPro" id="IPR034161">
    <property type="entry name" value="Pepsin-like_plant"/>
</dbReference>
<dbReference type="Pfam" id="PF14543">
    <property type="entry name" value="TAXi_N"/>
    <property type="match status" value="1"/>
</dbReference>
<gene>
    <name evidence="6" type="ORF">HPP92_001879</name>
</gene>
<keyword evidence="2" id="KW-0645">Protease</keyword>
<dbReference type="Gene3D" id="2.40.70.10">
    <property type="entry name" value="Acid Proteases"/>
    <property type="match status" value="2"/>
</dbReference>
<reference evidence="6 7" key="1">
    <citation type="journal article" date="2020" name="Nat. Food">
        <title>A phased Vanilla planifolia genome enables genetic improvement of flavour and production.</title>
        <authorList>
            <person name="Hasing T."/>
            <person name="Tang H."/>
            <person name="Brym M."/>
            <person name="Khazi F."/>
            <person name="Huang T."/>
            <person name="Chambers A.H."/>
        </authorList>
    </citation>
    <scope>NUCLEOTIDE SEQUENCE [LARGE SCALE GENOMIC DNA]</scope>
    <source>
        <tissue evidence="6">Leaf</tissue>
    </source>
</reference>
<evidence type="ECO:0000256" key="4">
    <source>
        <dbReference type="SAM" id="MobiDB-lite"/>
    </source>
</evidence>